<feature type="region of interest" description="Disordered" evidence="6">
    <location>
        <begin position="189"/>
        <end position="208"/>
    </location>
</feature>
<keyword evidence="4 7" id="KW-1133">Transmembrane helix</keyword>
<dbReference type="EMBL" id="JAHLUH010000021">
    <property type="protein sequence ID" value="KAG7723902.1"/>
    <property type="molecule type" value="Genomic_DNA"/>
</dbReference>
<feature type="region of interest" description="Disordered" evidence="6">
    <location>
        <begin position="1"/>
        <end position="44"/>
    </location>
</feature>
<evidence type="ECO:0000256" key="2">
    <source>
        <dbReference type="ARBA" id="ARBA00008066"/>
    </source>
</evidence>
<sequence length="803" mass="89153">MSLPVNIQSAPQGRDTDSEESVRLSEQVRHLGSKPGPNESQNQVSSTVFEDGNFSAKYISQDTKQELSSLTSQEEPDTNVSNPVTITGGFRELHPVTTPISSVGPRNRRPSMLSSLMASTYTDKQRSSVRGSASPIPQAVEIVERHLNHSPVRDMNSPAGTRFDSLKREGGDITRDIYNWVGDQKASGTPLRRVASSGSLQSNGTSSELRMPGAFRREFIVHRASDADGETPVAADLVSEHSRRRVRRPRANFVTRNFIEFLSLYGHFAGENLEEETGDEQEFVQSDISDISDASDLEEGDEAADEADLLLASSISPGPTHRSDRRARSSNISVGDPNRRLTRGRIATRSRARSYSSHHKTSNQKAFLLLLKAFVGTGVVFLPKSFSNGGLLFCNVMIVVFSIISYYCFMTLIWCTERWRVSGYGDLGLKLFGPKLQFSILLSLALSQLGFSSSYVVFVAENFRAVVNTFFSCDYGVGVFVVVQLAIFVPLSLTRNISKLGLIALIADGFILLGLLYIYSCSGAHLLDNGVSSKVSLFQPKTWTLFMGTAVFAYEGIGLLIPIKESMKHPEQFPKLLILVMVVVTVIFVTLSTISYLSYGDDVKMVILMNFPQNNLTLIIQTCYALAILLSTPLQLFPAIKIFESYLFHRDRATWRNKIRKDSENKMRSETQQLFPGVPLYDATSRDLRQLIQSMPEDAVDDQGVMSGKSDFIIKWLKNVVRVFIVLAMCAIAYLGSSDLDRFVSLIGSFTCIPLIYVYPPLLYITSFEELRWSSKLANGLVLVIGLVMMVYMSCQTISSWGT</sequence>
<evidence type="ECO:0000313" key="10">
    <source>
        <dbReference type="Proteomes" id="UP000738402"/>
    </source>
</evidence>
<feature type="compositionally biased region" description="Low complexity" evidence="6">
    <location>
        <begin position="196"/>
        <end position="207"/>
    </location>
</feature>
<dbReference type="Gene3D" id="1.20.1740.10">
    <property type="entry name" value="Amino acid/polyamine transporter I"/>
    <property type="match status" value="1"/>
</dbReference>
<dbReference type="GO" id="GO:0005774">
    <property type="term" value="C:vacuolar membrane"/>
    <property type="evidence" value="ECO:0007669"/>
    <property type="project" value="TreeGrafter"/>
</dbReference>
<dbReference type="Proteomes" id="UP000738402">
    <property type="component" value="Unassembled WGS sequence"/>
</dbReference>
<feature type="domain" description="Amino acid transporter transmembrane" evidence="8">
    <location>
        <begin position="359"/>
        <end position="798"/>
    </location>
</feature>
<comment type="caution">
    <text evidence="9">The sequence shown here is derived from an EMBL/GenBank/DDBJ whole genome shotgun (WGS) entry which is preliminary data.</text>
</comment>
<dbReference type="GO" id="GO:0005302">
    <property type="term" value="F:L-tyrosine transmembrane transporter activity"/>
    <property type="evidence" value="ECO:0007669"/>
    <property type="project" value="TreeGrafter"/>
</dbReference>
<dbReference type="AlphaFoldDB" id="A0AAN6D0N6"/>
<feature type="compositionally biased region" description="Polar residues" evidence="6">
    <location>
        <begin position="1"/>
        <end position="11"/>
    </location>
</feature>
<feature type="transmembrane region" description="Helical" evidence="7">
    <location>
        <begin position="576"/>
        <end position="598"/>
    </location>
</feature>
<evidence type="ECO:0000256" key="7">
    <source>
        <dbReference type="SAM" id="Phobius"/>
    </source>
</evidence>
<dbReference type="PANTHER" id="PTHR22950">
    <property type="entry name" value="AMINO ACID TRANSPORTER"/>
    <property type="match status" value="1"/>
</dbReference>
<keyword evidence="5 7" id="KW-0472">Membrane</keyword>
<dbReference type="PANTHER" id="PTHR22950:SF530">
    <property type="entry name" value="VACUOLAR AMINO ACID TRANSPORTER 3"/>
    <property type="match status" value="1"/>
</dbReference>
<dbReference type="InterPro" id="IPR013057">
    <property type="entry name" value="AA_transpt_TM"/>
</dbReference>
<feature type="transmembrane region" description="Helical" evidence="7">
    <location>
        <begin position="500"/>
        <end position="519"/>
    </location>
</feature>
<keyword evidence="3 7" id="KW-0812">Transmembrane</keyword>
<organism evidence="9 10">
    <name type="scientific">Ogataea haglerorum</name>
    <dbReference type="NCBI Taxonomy" id="1937702"/>
    <lineage>
        <taxon>Eukaryota</taxon>
        <taxon>Fungi</taxon>
        <taxon>Dikarya</taxon>
        <taxon>Ascomycota</taxon>
        <taxon>Saccharomycotina</taxon>
        <taxon>Pichiomycetes</taxon>
        <taxon>Pichiales</taxon>
        <taxon>Pichiaceae</taxon>
        <taxon>Ogataea</taxon>
    </lineage>
</organism>
<feature type="region of interest" description="Disordered" evidence="6">
    <location>
        <begin position="313"/>
        <end position="338"/>
    </location>
</feature>
<gene>
    <name evidence="9" type="ORF">KL933_005224</name>
</gene>
<evidence type="ECO:0000313" key="9">
    <source>
        <dbReference type="EMBL" id="KAG7723902.1"/>
    </source>
</evidence>
<reference evidence="9" key="1">
    <citation type="journal article" date="2021" name="G3 (Bethesda)">
        <title>Genomic diversity, chromosomal rearrangements, and interspecies hybridization in the ogataea polymorpha species complex.</title>
        <authorList>
            <person name="Hanson S.J."/>
            <person name="Cinneide E.O."/>
            <person name="Salzberg L.I."/>
            <person name="Wolfe K.H."/>
            <person name="McGowan J."/>
            <person name="Fitzpatrick D.A."/>
            <person name="Matlin K."/>
        </authorList>
    </citation>
    <scope>NUCLEOTIDE SEQUENCE</scope>
    <source>
        <strain evidence="9">83-405-1</strain>
    </source>
</reference>
<evidence type="ECO:0000256" key="1">
    <source>
        <dbReference type="ARBA" id="ARBA00004141"/>
    </source>
</evidence>
<dbReference type="Pfam" id="PF01490">
    <property type="entry name" value="Aa_trans"/>
    <property type="match status" value="1"/>
</dbReference>
<feature type="compositionally biased region" description="Basic and acidic residues" evidence="6">
    <location>
        <begin position="14"/>
        <end position="29"/>
    </location>
</feature>
<feature type="transmembrane region" description="Helical" evidence="7">
    <location>
        <begin position="389"/>
        <end position="415"/>
    </location>
</feature>
<evidence type="ECO:0000256" key="3">
    <source>
        <dbReference type="ARBA" id="ARBA00022692"/>
    </source>
</evidence>
<feature type="transmembrane region" description="Helical" evidence="7">
    <location>
        <begin position="543"/>
        <end position="564"/>
    </location>
</feature>
<evidence type="ECO:0000256" key="4">
    <source>
        <dbReference type="ARBA" id="ARBA00022989"/>
    </source>
</evidence>
<feature type="transmembrane region" description="Helical" evidence="7">
    <location>
        <begin position="743"/>
        <end position="765"/>
    </location>
</feature>
<accession>A0AAN6D0N6</accession>
<comment type="similarity">
    <text evidence="2">Belongs to the amino acid/polyamine transporter 2 family.</text>
</comment>
<feature type="transmembrane region" description="Helical" evidence="7">
    <location>
        <begin position="475"/>
        <end position="493"/>
    </location>
</feature>
<evidence type="ECO:0000259" key="8">
    <source>
        <dbReference type="Pfam" id="PF01490"/>
    </source>
</evidence>
<protein>
    <recommendedName>
        <fullName evidence="8">Amino acid transporter transmembrane domain-containing protein</fullName>
    </recommendedName>
</protein>
<name>A0AAN6D0N6_9ASCO</name>
<evidence type="ECO:0000256" key="5">
    <source>
        <dbReference type="ARBA" id="ARBA00023136"/>
    </source>
</evidence>
<feature type="transmembrane region" description="Helical" evidence="7">
    <location>
        <begin position="777"/>
        <end position="799"/>
    </location>
</feature>
<evidence type="ECO:0000256" key="6">
    <source>
        <dbReference type="SAM" id="MobiDB-lite"/>
    </source>
</evidence>
<feature type="transmembrane region" description="Helical" evidence="7">
    <location>
        <begin position="618"/>
        <end position="640"/>
    </location>
</feature>
<proteinExistence type="inferred from homology"/>
<feature type="transmembrane region" description="Helical" evidence="7">
    <location>
        <begin position="719"/>
        <end position="737"/>
    </location>
</feature>
<feature type="transmembrane region" description="Helical" evidence="7">
    <location>
        <begin position="436"/>
        <end position="455"/>
    </location>
</feature>
<comment type="subcellular location">
    <subcellularLocation>
        <location evidence="1">Membrane</location>
        <topology evidence="1">Multi-pass membrane protein</topology>
    </subcellularLocation>
</comment>